<comment type="caution">
    <text evidence="5">The sequence shown here is derived from an EMBL/GenBank/DDBJ whole genome shotgun (WGS) entry which is preliminary data.</text>
</comment>
<proteinExistence type="predicted"/>
<gene>
    <name evidence="5" type="ORF">M983_2124</name>
</gene>
<dbReference type="GO" id="GO:0003700">
    <property type="term" value="F:DNA-binding transcription factor activity"/>
    <property type="evidence" value="ECO:0007669"/>
    <property type="project" value="InterPro"/>
</dbReference>
<dbReference type="RefSeq" id="WP_066750219.1">
    <property type="nucleotide sequence ID" value="NZ_LXEN01000100.1"/>
</dbReference>
<evidence type="ECO:0000256" key="3">
    <source>
        <dbReference type="ARBA" id="ARBA00023163"/>
    </source>
</evidence>
<protein>
    <submittedName>
        <fullName evidence="5">MarR family transcriptional regulator</fullName>
    </submittedName>
</protein>
<dbReference type="EMBL" id="LXEN01000100">
    <property type="protein sequence ID" value="OAT26487.1"/>
    <property type="molecule type" value="Genomic_DNA"/>
</dbReference>
<sequence length="154" mass="18080">MKKEKVTTKTLIKSVSDFLQLKDEYNNEAYKKLLEKNGLEKYSLSELHVIHCIGEESMRNLTTISEYMSMTRGAVSKICQRLQTKGAIEKVKMVDNQKEVFFILTAEGLRLFQTHEVLHQQSEAKWEALLDKYNHDEKVIIQRFIEDVISQLRR</sequence>
<dbReference type="InterPro" id="IPR036388">
    <property type="entry name" value="WH-like_DNA-bd_sf"/>
</dbReference>
<keyword evidence="6" id="KW-1185">Reference proteome</keyword>
<dbReference type="OrthoDB" id="5358347at2"/>
<dbReference type="PANTHER" id="PTHR35790:SF4">
    <property type="entry name" value="HTH-TYPE TRANSCRIPTIONAL REGULATOR PCHR"/>
    <property type="match status" value="1"/>
</dbReference>
<dbReference type="InterPro" id="IPR000835">
    <property type="entry name" value="HTH_MarR-typ"/>
</dbReference>
<keyword evidence="2" id="KW-0238">DNA-binding</keyword>
<dbReference type="Pfam" id="PF01047">
    <property type="entry name" value="MarR"/>
    <property type="match status" value="1"/>
</dbReference>
<dbReference type="AlphaFoldDB" id="A0A198FNF9"/>
<dbReference type="SUPFAM" id="SSF46785">
    <property type="entry name" value="Winged helix' DNA-binding domain"/>
    <property type="match status" value="1"/>
</dbReference>
<accession>A0A198FNF9</accession>
<dbReference type="InterPro" id="IPR036390">
    <property type="entry name" value="WH_DNA-bd_sf"/>
</dbReference>
<dbReference type="GO" id="GO:0003677">
    <property type="term" value="F:DNA binding"/>
    <property type="evidence" value="ECO:0007669"/>
    <property type="project" value="UniProtKB-KW"/>
</dbReference>
<dbReference type="PANTHER" id="PTHR35790">
    <property type="entry name" value="HTH-TYPE TRANSCRIPTIONAL REGULATOR PCHR"/>
    <property type="match status" value="1"/>
</dbReference>
<feature type="domain" description="HTH marR-type" evidence="4">
    <location>
        <begin position="1"/>
        <end position="150"/>
    </location>
</feature>
<keyword evidence="3" id="KW-0804">Transcription</keyword>
<dbReference type="Gene3D" id="1.10.10.10">
    <property type="entry name" value="Winged helix-like DNA-binding domain superfamily/Winged helix DNA-binding domain"/>
    <property type="match status" value="1"/>
</dbReference>
<dbReference type="SMART" id="SM00347">
    <property type="entry name" value="HTH_MARR"/>
    <property type="match status" value="1"/>
</dbReference>
<dbReference type="Proteomes" id="UP000094023">
    <property type="component" value="Unassembled WGS sequence"/>
</dbReference>
<evidence type="ECO:0000313" key="6">
    <source>
        <dbReference type="Proteomes" id="UP000094023"/>
    </source>
</evidence>
<evidence type="ECO:0000256" key="2">
    <source>
        <dbReference type="ARBA" id="ARBA00023125"/>
    </source>
</evidence>
<evidence type="ECO:0000256" key="1">
    <source>
        <dbReference type="ARBA" id="ARBA00023015"/>
    </source>
</evidence>
<dbReference type="InterPro" id="IPR052067">
    <property type="entry name" value="Metal_resp_HTH_trans_reg"/>
</dbReference>
<dbReference type="STRING" id="1354337.M983_2124"/>
<evidence type="ECO:0000313" key="5">
    <source>
        <dbReference type="EMBL" id="OAT26487.1"/>
    </source>
</evidence>
<reference evidence="5 6" key="1">
    <citation type="submission" date="2016-04" db="EMBL/GenBank/DDBJ databases">
        <title>ATOL: Assembling a taxonomically balanced genome-scale reconstruction of the evolutionary history of the Enterobacteriaceae.</title>
        <authorList>
            <person name="Plunkett G.III."/>
            <person name="Neeno-Eckwall E.C."/>
            <person name="Glasner J.D."/>
            <person name="Perna N.T."/>
        </authorList>
    </citation>
    <scope>NUCLEOTIDE SEQUENCE [LARGE SCALE GENOMIC DNA]</scope>
    <source>
        <strain evidence="5 6">ATCC 19692</strain>
    </source>
</reference>
<evidence type="ECO:0000259" key="4">
    <source>
        <dbReference type="PROSITE" id="PS50995"/>
    </source>
</evidence>
<name>A0A198FNF9_9GAMM</name>
<keyword evidence="1" id="KW-0805">Transcription regulation</keyword>
<organism evidence="5 6">
    <name type="scientific">Proteus myxofaciens ATCC 19692</name>
    <dbReference type="NCBI Taxonomy" id="1354337"/>
    <lineage>
        <taxon>Bacteria</taxon>
        <taxon>Pseudomonadati</taxon>
        <taxon>Pseudomonadota</taxon>
        <taxon>Gammaproteobacteria</taxon>
        <taxon>Enterobacterales</taxon>
        <taxon>Morganellaceae</taxon>
        <taxon>Proteus</taxon>
    </lineage>
</organism>
<dbReference type="PROSITE" id="PS50995">
    <property type="entry name" value="HTH_MARR_2"/>
    <property type="match status" value="1"/>
</dbReference>